<dbReference type="GO" id="GO:0008168">
    <property type="term" value="F:methyltransferase activity"/>
    <property type="evidence" value="ECO:0007669"/>
    <property type="project" value="UniProtKB-KW"/>
</dbReference>
<organism evidence="1 2">
    <name type="scientific">Halovulum dunhuangense</name>
    <dbReference type="NCBI Taxonomy" id="1505036"/>
    <lineage>
        <taxon>Bacteria</taxon>
        <taxon>Pseudomonadati</taxon>
        <taxon>Pseudomonadota</taxon>
        <taxon>Alphaproteobacteria</taxon>
        <taxon>Rhodobacterales</taxon>
        <taxon>Paracoccaceae</taxon>
        <taxon>Halovulum</taxon>
    </lineage>
</organism>
<keyword evidence="1" id="KW-0489">Methyltransferase</keyword>
<reference evidence="1 2" key="1">
    <citation type="submission" date="2020-05" db="EMBL/GenBank/DDBJ databases">
        <title>Gimesia benthica sp. nov., a novel planctomycete isolated from a deep-sea water sample of the Northwest Indian Ocean.</title>
        <authorList>
            <person name="Wang J."/>
            <person name="Ruan C."/>
            <person name="Song L."/>
            <person name="Zhu Y."/>
            <person name="Li A."/>
            <person name="Zheng X."/>
            <person name="Wang L."/>
            <person name="Lu Z."/>
            <person name="Huang Y."/>
            <person name="Du W."/>
            <person name="Zhou Y."/>
            <person name="Huang L."/>
            <person name="Dai X."/>
        </authorList>
    </citation>
    <scope>NUCLEOTIDE SEQUENCE [LARGE SCALE GENOMIC DNA]</scope>
    <source>
        <strain evidence="1 2">YYQ-30</strain>
    </source>
</reference>
<protein>
    <submittedName>
        <fullName evidence="1">Class I SAM-dependent methyltransferase</fullName>
    </submittedName>
</protein>
<dbReference type="CDD" id="cd02440">
    <property type="entry name" value="AdoMet_MTases"/>
    <property type="match status" value="1"/>
</dbReference>
<dbReference type="PANTHER" id="PTHR43861:SF1">
    <property type="entry name" value="TRANS-ACONITATE 2-METHYLTRANSFERASE"/>
    <property type="match status" value="1"/>
</dbReference>
<evidence type="ECO:0000313" key="1">
    <source>
        <dbReference type="EMBL" id="NNU80443.1"/>
    </source>
</evidence>
<dbReference type="InterPro" id="IPR029063">
    <property type="entry name" value="SAM-dependent_MTases_sf"/>
</dbReference>
<comment type="caution">
    <text evidence="1">The sequence shown here is derived from an EMBL/GenBank/DDBJ whole genome shotgun (WGS) entry which is preliminary data.</text>
</comment>
<dbReference type="Pfam" id="PF13489">
    <property type="entry name" value="Methyltransf_23"/>
    <property type="match status" value="1"/>
</dbReference>
<sequence length="282" mass="30779">MRLLPGRRCARPGCPWNGKIRMTVPSSLFDQYERQARWRPVAATVQQLGPLEGKKVADLGCGSGHVARMFAARGAQVTGIDRDAELVALAARKAPGVHWVNADLSDPGTWGRSGFDIIWSSFTIAYAPDPTTWLKRWHAALAPGGRLILMDVGGLLDHEPIGEADRETIGHFCREAAQAGLYHFDAAERLVDWLEASGFDVLGETDLHDEELTFTGPAPPDVLAAWAARLARMPRLRAAASPGFTDRFLASLTHPDHRSHSRVRAAIGRRGRDAGRWAARGA</sequence>
<accession>A0A849L2F3</accession>
<dbReference type="EMBL" id="JABFBC010000001">
    <property type="protein sequence ID" value="NNU80443.1"/>
    <property type="molecule type" value="Genomic_DNA"/>
</dbReference>
<evidence type="ECO:0000313" key="2">
    <source>
        <dbReference type="Proteomes" id="UP000572377"/>
    </source>
</evidence>
<dbReference type="Proteomes" id="UP000572377">
    <property type="component" value="Unassembled WGS sequence"/>
</dbReference>
<keyword evidence="1" id="KW-0808">Transferase</keyword>
<dbReference type="PANTHER" id="PTHR43861">
    <property type="entry name" value="TRANS-ACONITATE 2-METHYLTRANSFERASE-RELATED"/>
    <property type="match status" value="1"/>
</dbReference>
<gene>
    <name evidence="1" type="ORF">HMH01_08315</name>
</gene>
<dbReference type="AlphaFoldDB" id="A0A849L2F3"/>
<proteinExistence type="predicted"/>
<name>A0A849L2F3_9RHOB</name>
<dbReference type="Gene3D" id="3.40.50.150">
    <property type="entry name" value="Vaccinia Virus protein VP39"/>
    <property type="match status" value="1"/>
</dbReference>
<dbReference type="SUPFAM" id="SSF53335">
    <property type="entry name" value="S-adenosyl-L-methionine-dependent methyltransferases"/>
    <property type="match status" value="1"/>
</dbReference>
<dbReference type="GO" id="GO:0032259">
    <property type="term" value="P:methylation"/>
    <property type="evidence" value="ECO:0007669"/>
    <property type="project" value="UniProtKB-KW"/>
</dbReference>
<keyword evidence="2" id="KW-1185">Reference proteome</keyword>